<dbReference type="EMBL" id="FOFO01000004">
    <property type="protein sequence ID" value="SEP73199.1"/>
    <property type="molecule type" value="Genomic_DNA"/>
</dbReference>
<keyword evidence="4" id="KW-0378">Hydrolase</keyword>
<dbReference type="GO" id="GO:0006310">
    <property type="term" value="P:DNA recombination"/>
    <property type="evidence" value="ECO:0007669"/>
    <property type="project" value="InterPro"/>
</dbReference>
<evidence type="ECO:0000256" key="4">
    <source>
        <dbReference type="ARBA" id="ARBA00022801"/>
    </source>
</evidence>
<dbReference type="NCBIfam" id="TIGR00644">
    <property type="entry name" value="recJ"/>
    <property type="match status" value="1"/>
</dbReference>
<organism evidence="10 11">
    <name type="scientific">Ectothiorhodospira magna</name>
    <dbReference type="NCBI Taxonomy" id="867345"/>
    <lineage>
        <taxon>Bacteria</taxon>
        <taxon>Pseudomonadati</taxon>
        <taxon>Pseudomonadota</taxon>
        <taxon>Gammaproteobacteria</taxon>
        <taxon>Chromatiales</taxon>
        <taxon>Ectothiorhodospiraceae</taxon>
        <taxon>Ectothiorhodospira</taxon>
    </lineage>
</organism>
<dbReference type="FunFam" id="3.90.1640.30:FF:000001">
    <property type="entry name" value="Single-stranded-DNA-specific exonuclease RecJ"/>
    <property type="match status" value="1"/>
</dbReference>
<evidence type="ECO:0000313" key="10">
    <source>
        <dbReference type="EMBL" id="SEP73199.1"/>
    </source>
</evidence>
<dbReference type="InterPro" id="IPR004610">
    <property type="entry name" value="RecJ"/>
</dbReference>
<sequence length="581" mass="63113">MKTVRRLQRRNTGSKGADLLSRLYGNRGVPDPQELDHGLSGLAPFEALSGIHQATALLEQALIQEQRILVIGDFDADGATSTALALRALRAMGAVAVDYLVPNRFEYGYGLTPEIVAVAVERQPDLIITVDNGIASLEGVVAARNRGIRVLVTDHHLPGSKLPEAEAIVNPNLPDDPFPSKALAGVGVIFYVMVALRARLRQQGWFQHRGIPEPNLGTLLDLVALGTVADVVSLDRNNRILVAQGLRRMRAGQASPGILALLQVAGRNLARTVAADLGFAAGPRLNAAGRMDDMGIGIECLLTDDPVHALALAQALDDLNRERREVEAQMQDQALDSLAPLLERGLTGAGSHGLCLYEPSWHQGVIGIVAARIKDRLHRPVIAFADAGDGLLKGSARSIPGLHVRDALEAIATTHPGLVTKFGGHAMAAGLSLPAVHFESFQQVFDDTVRRWVDPANLEGVICSDGPLSPQELTLETAEILRAGGPWGQGFPEPLFDGEFEVLERRWLKGRHLRLRLRHPEGEEAITGIAFNADPEDWPEDRERMHLAYRLDSNEYRGLCSVQMVVEHVFVGDHFWYGRGC</sequence>
<evidence type="ECO:0000259" key="7">
    <source>
        <dbReference type="Pfam" id="PF01368"/>
    </source>
</evidence>
<dbReference type="PANTHER" id="PTHR30255">
    <property type="entry name" value="SINGLE-STRANDED-DNA-SPECIFIC EXONUCLEASE RECJ"/>
    <property type="match status" value="1"/>
</dbReference>
<accession>A0A1H9A959</accession>
<dbReference type="GO" id="GO:0003676">
    <property type="term" value="F:nucleic acid binding"/>
    <property type="evidence" value="ECO:0007669"/>
    <property type="project" value="InterPro"/>
</dbReference>
<dbReference type="GO" id="GO:0008409">
    <property type="term" value="F:5'-3' exonuclease activity"/>
    <property type="evidence" value="ECO:0007669"/>
    <property type="project" value="InterPro"/>
</dbReference>
<dbReference type="Gene3D" id="3.90.1640.30">
    <property type="match status" value="1"/>
</dbReference>
<dbReference type="OrthoDB" id="9809852at2"/>
<proteinExistence type="inferred from homology"/>
<dbReference type="Proteomes" id="UP000199496">
    <property type="component" value="Unassembled WGS sequence"/>
</dbReference>
<dbReference type="InterPro" id="IPR001667">
    <property type="entry name" value="DDH_dom"/>
</dbReference>
<protein>
    <recommendedName>
        <fullName evidence="2">Single-stranded-DNA-specific exonuclease RecJ</fullName>
    </recommendedName>
</protein>
<dbReference type="InterPro" id="IPR051673">
    <property type="entry name" value="SSDNA_exonuclease_RecJ"/>
</dbReference>
<feature type="domain" description="RecJ OB" evidence="9">
    <location>
        <begin position="465"/>
        <end position="568"/>
    </location>
</feature>
<evidence type="ECO:0000256" key="2">
    <source>
        <dbReference type="ARBA" id="ARBA00019841"/>
    </source>
</evidence>
<evidence type="ECO:0000256" key="1">
    <source>
        <dbReference type="ARBA" id="ARBA00005915"/>
    </source>
</evidence>
<dbReference type="SUPFAM" id="SSF64182">
    <property type="entry name" value="DHH phosphoesterases"/>
    <property type="match status" value="1"/>
</dbReference>
<comment type="similarity">
    <text evidence="1">Belongs to the RecJ family.</text>
</comment>
<dbReference type="Pfam" id="PF01368">
    <property type="entry name" value="DHH"/>
    <property type="match status" value="1"/>
</dbReference>
<dbReference type="Pfam" id="PF02272">
    <property type="entry name" value="DHHA1"/>
    <property type="match status" value="1"/>
</dbReference>
<keyword evidence="11" id="KW-1185">Reference proteome</keyword>
<keyword evidence="6" id="KW-0175">Coiled coil</keyword>
<evidence type="ECO:0000256" key="6">
    <source>
        <dbReference type="SAM" id="Coils"/>
    </source>
</evidence>
<evidence type="ECO:0000256" key="5">
    <source>
        <dbReference type="ARBA" id="ARBA00022839"/>
    </source>
</evidence>
<dbReference type="Gene3D" id="3.10.310.30">
    <property type="match status" value="1"/>
</dbReference>
<feature type="domain" description="DDH" evidence="7">
    <location>
        <begin position="67"/>
        <end position="227"/>
    </location>
</feature>
<keyword evidence="5 10" id="KW-0269">Exonuclease</keyword>
<name>A0A1H9A959_9GAMM</name>
<dbReference type="GO" id="GO:0006281">
    <property type="term" value="P:DNA repair"/>
    <property type="evidence" value="ECO:0007669"/>
    <property type="project" value="InterPro"/>
</dbReference>
<feature type="coiled-coil region" evidence="6">
    <location>
        <begin position="309"/>
        <end position="336"/>
    </location>
</feature>
<dbReference type="STRING" id="867345.SAMN05421693_104106"/>
<dbReference type="InterPro" id="IPR041122">
    <property type="entry name" value="RecJ_OB"/>
</dbReference>
<evidence type="ECO:0000313" key="11">
    <source>
        <dbReference type="Proteomes" id="UP000199496"/>
    </source>
</evidence>
<dbReference type="InterPro" id="IPR038763">
    <property type="entry name" value="DHH_sf"/>
</dbReference>
<evidence type="ECO:0000259" key="8">
    <source>
        <dbReference type="Pfam" id="PF02272"/>
    </source>
</evidence>
<evidence type="ECO:0000259" key="9">
    <source>
        <dbReference type="Pfam" id="PF17768"/>
    </source>
</evidence>
<gene>
    <name evidence="10" type="ORF">SAMN05421693_104106</name>
</gene>
<evidence type="ECO:0000256" key="3">
    <source>
        <dbReference type="ARBA" id="ARBA00022722"/>
    </source>
</evidence>
<reference evidence="10 11" key="1">
    <citation type="submission" date="2016-10" db="EMBL/GenBank/DDBJ databases">
        <authorList>
            <person name="de Groot N.N."/>
        </authorList>
    </citation>
    <scope>NUCLEOTIDE SEQUENCE [LARGE SCALE GENOMIC DNA]</scope>
    <source>
        <strain evidence="10 11">B7-7</strain>
    </source>
</reference>
<dbReference type="InterPro" id="IPR003156">
    <property type="entry name" value="DHHA1_dom"/>
</dbReference>
<dbReference type="AlphaFoldDB" id="A0A1H9A959"/>
<dbReference type="PANTHER" id="PTHR30255:SF2">
    <property type="entry name" value="SINGLE-STRANDED-DNA-SPECIFIC EXONUCLEASE RECJ"/>
    <property type="match status" value="1"/>
</dbReference>
<dbReference type="RefSeq" id="WP_090203849.1">
    <property type="nucleotide sequence ID" value="NZ_FOFO01000004.1"/>
</dbReference>
<keyword evidence="3" id="KW-0540">Nuclease</keyword>
<dbReference type="Pfam" id="PF17768">
    <property type="entry name" value="RecJ_OB"/>
    <property type="match status" value="1"/>
</dbReference>
<feature type="domain" description="DHHA1" evidence="8">
    <location>
        <begin position="355"/>
        <end position="449"/>
    </location>
</feature>